<reference evidence="1 2" key="1">
    <citation type="submission" date="2019-08" db="EMBL/GenBank/DDBJ databases">
        <authorList>
            <person name="Liang Q."/>
        </authorList>
    </citation>
    <scope>NUCLEOTIDE SEQUENCE [LARGE SCALE GENOMIC DNA]</scope>
    <source>
        <strain evidence="1 2">V1718</strain>
    </source>
</reference>
<sequence>MDTSTFLKRHLDASEEETPRLIEMAAISLAEGTDFPVGPGSEERLWRYLQYPYYLGLFARKVITAEGISHSVKEKLCHAVLQVNVHLDEGQEPGPGLFQLSAWLGDEKCLVRDDYLGLRRGLIWLPRLTNSYIEPTQHIFPSCEGVLTHPDISREEAIELILMILTAKEAIGNQGRDIFDHVMSQPLISKSLKREVCQVVVQNAIPFPRGEYQHPIETTAEEQDRLSIRFLPGGVRRRAVVWLARLGRDSNELLKRLLKPNTVRGYGGDQVASGALDLLDEMWEQIDDEGRLALLNKAADLPDTAVRKRAYILGEKYLGLDFLRQSLDDKAKSLREWAKERLDRREAGEIPTIEQLRAELEEELEEAESDD</sequence>
<dbReference type="EMBL" id="CP042467">
    <property type="protein sequence ID" value="QED29488.1"/>
    <property type="molecule type" value="Genomic_DNA"/>
</dbReference>
<proteinExistence type="predicted"/>
<dbReference type="Proteomes" id="UP000321595">
    <property type="component" value="Chromosome"/>
</dbReference>
<evidence type="ECO:0000313" key="2">
    <source>
        <dbReference type="Proteomes" id="UP000321595"/>
    </source>
</evidence>
<dbReference type="AlphaFoldDB" id="A0A5B8XWY9"/>
<protein>
    <submittedName>
        <fullName evidence="1">Uncharacterized protein</fullName>
    </submittedName>
</protein>
<dbReference type="OrthoDB" id="5525113at2"/>
<name>A0A5B8XWY9_9DELT</name>
<keyword evidence="2" id="KW-1185">Reference proteome</keyword>
<evidence type="ECO:0000313" key="1">
    <source>
        <dbReference type="EMBL" id="QED29488.1"/>
    </source>
</evidence>
<dbReference type="RefSeq" id="WP_146962721.1">
    <property type="nucleotide sequence ID" value="NZ_CP042467.1"/>
</dbReference>
<organism evidence="1 2">
    <name type="scientific">Microvenator marinus</name>
    <dbReference type="NCBI Taxonomy" id="2600177"/>
    <lineage>
        <taxon>Bacteria</taxon>
        <taxon>Deltaproteobacteria</taxon>
        <taxon>Bradymonadales</taxon>
        <taxon>Microvenatoraceae</taxon>
        <taxon>Microvenator</taxon>
    </lineage>
</organism>
<dbReference type="KEGG" id="bbae:FRD01_20065"/>
<accession>A0A5B8XWY9</accession>
<gene>
    <name evidence="1" type="ORF">FRD01_20065</name>
</gene>